<evidence type="ECO:0000313" key="10">
    <source>
        <dbReference type="EMBL" id="RNI07672.1"/>
    </source>
</evidence>
<dbReference type="InterPro" id="IPR017438">
    <property type="entry name" value="ATP-NAD_kinase_N"/>
</dbReference>
<dbReference type="Pfam" id="PF20143">
    <property type="entry name" value="NAD_kinase_C"/>
    <property type="match status" value="1"/>
</dbReference>
<dbReference type="Proteomes" id="UP000267921">
    <property type="component" value="Unassembled WGS sequence"/>
</dbReference>
<evidence type="ECO:0000313" key="14">
    <source>
        <dbReference type="Proteomes" id="UP000267921"/>
    </source>
</evidence>
<dbReference type="EMBL" id="RJJG01000007">
    <property type="protein sequence ID" value="RNI07672.1"/>
    <property type="molecule type" value="Genomic_DNA"/>
</dbReference>
<keyword evidence="1 8" id="KW-0963">Cytoplasm</keyword>
<keyword evidence="3 8" id="KW-0547">Nucleotide-binding</keyword>
<evidence type="ECO:0000256" key="8">
    <source>
        <dbReference type="HAMAP-Rule" id="MF_00361"/>
    </source>
</evidence>
<evidence type="ECO:0000256" key="5">
    <source>
        <dbReference type="ARBA" id="ARBA00022840"/>
    </source>
</evidence>
<reference evidence="9 12" key="1">
    <citation type="submission" date="2016-10" db="EMBL/GenBank/DDBJ databases">
        <title>Methanohalophilus halophilus.</title>
        <authorList>
            <person name="L'haridon S."/>
        </authorList>
    </citation>
    <scope>NUCLEOTIDE SEQUENCE [LARGE SCALE GENOMIC DNA]</scope>
    <source>
        <strain evidence="9 12">Z-7982</strain>
    </source>
</reference>
<dbReference type="EMBL" id="FNMU01000009">
    <property type="protein sequence ID" value="SDX03578.1"/>
    <property type="molecule type" value="Genomic_DNA"/>
</dbReference>
<keyword evidence="6 8" id="KW-0521">NADP</keyword>
<dbReference type="SUPFAM" id="SSF111331">
    <property type="entry name" value="NAD kinase/diacylglycerol kinase-like"/>
    <property type="match status" value="1"/>
</dbReference>
<dbReference type="GO" id="GO:0005524">
    <property type="term" value="F:ATP binding"/>
    <property type="evidence" value="ECO:0007669"/>
    <property type="project" value="UniProtKB-KW"/>
</dbReference>
<dbReference type="PANTHER" id="PTHR20275">
    <property type="entry name" value="NAD KINASE"/>
    <property type="match status" value="1"/>
</dbReference>
<dbReference type="GO" id="GO:0019674">
    <property type="term" value="P:NAD+ metabolic process"/>
    <property type="evidence" value="ECO:0007669"/>
    <property type="project" value="InterPro"/>
</dbReference>
<feature type="binding site" evidence="8">
    <location>
        <position position="76"/>
    </location>
    <ligand>
        <name>NAD(+)</name>
        <dbReference type="ChEBI" id="CHEBI:57540"/>
    </ligand>
</feature>
<comment type="similarity">
    <text evidence="8">Belongs to the NAD kinase family.</text>
</comment>
<evidence type="ECO:0000313" key="9">
    <source>
        <dbReference type="EMBL" id="APH39379.1"/>
    </source>
</evidence>
<comment type="subcellular location">
    <subcellularLocation>
        <location evidence="8">Cytoplasm</location>
    </subcellularLocation>
</comment>
<dbReference type="OrthoDB" id="77798at2157"/>
<dbReference type="GO" id="GO:0046872">
    <property type="term" value="F:metal ion binding"/>
    <property type="evidence" value="ECO:0007669"/>
    <property type="project" value="UniProtKB-UniRule"/>
</dbReference>
<keyword evidence="2 8" id="KW-0808">Transferase</keyword>
<dbReference type="InterPro" id="IPR016064">
    <property type="entry name" value="NAD/diacylglycerol_kinase_sf"/>
</dbReference>
<organism evidence="9 12">
    <name type="scientific">Methanohalophilus halophilus</name>
    <dbReference type="NCBI Taxonomy" id="2177"/>
    <lineage>
        <taxon>Archaea</taxon>
        <taxon>Methanobacteriati</taxon>
        <taxon>Methanobacteriota</taxon>
        <taxon>Stenosarchaea group</taxon>
        <taxon>Methanomicrobia</taxon>
        <taxon>Methanosarcinales</taxon>
        <taxon>Methanosarcinaceae</taxon>
        <taxon>Methanohalophilus</taxon>
    </lineage>
</organism>
<evidence type="ECO:0000256" key="7">
    <source>
        <dbReference type="ARBA" id="ARBA00023027"/>
    </source>
</evidence>
<comment type="cofactor">
    <cofactor evidence="8">
        <name>a divalent metal cation</name>
        <dbReference type="ChEBI" id="CHEBI:60240"/>
    </cofactor>
</comment>
<dbReference type="HAMAP" id="MF_00361">
    <property type="entry name" value="NAD_kinase"/>
    <property type="match status" value="1"/>
</dbReference>
<accession>A0A1L3Q3D8</accession>
<evidence type="ECO:0000256" key="6">
    <source>
        <dbReference type="ARBA" id="ARBA00022857"/>
    </source>
</evidence>
<evidence type="ECO:0000313" key="13">
    <source>
        <dbReference type="Proteomes" id="UP000198669"/>
    </source>
</evidence>
<dbReference type="GO" id="GO:0003951">
    <property type="term" value="F:NAD+ kinase activity"/>
    <property type="evidence" value="ECO:0007669"/>
    <property type="project" value="UniProtKB-UniRule"/>
</dbReference>
<feature type="binding site" evidence="8">
    <location>
        <begin position="71"/>
        <end position="72"/>
    </location>
    <ligand>
        <name>NAD(+)</name>
        <dbReference type="ChEBI" id="CHEBI:57540"/>
    </ligand>
</feature>
<name>A0A1L3Q3D8_9EURY</name>
<proteinExistence type="inferred from homology"/>
<feature type="binding site" evidence="8">
    <location>
        <position position="204"/>
    </location>
    <ligand>
        <name>NAD(+)</name>
        <dbReference type="ChEBI" id="CHEBI:57540"/>
    </ligand>
</feature>
<feature type="active site" description="Proton acceptor" evidence="8">
    <location>
        <position position="71"/>
    </location>
</feature>
<evidence type="ECO:0000313" key="12">
    <source>
        <dbReference type="Proteomes" id="UP000186879"/>
    </source>
</evidence>
<comment type="function">
    <text evidence="8">Involved in the regulation of the intracellular balance of NAD and NADP, and is a key enzyme in the biosynthesis of NADP. Catalyzes specifically the phosphorylation on 2'-hydroxyl of the adenosine moiety of NAD to yield NADP.</text>
</comment>
<feature type="binding site" evidence="8">
    <location>
        <position position="169"/>
    </location>
    <ligand>
        <name>NAD(+)</name>
        <dbReference type="ChEBI" id="CHEBI:57540"/>
    </ligand>
</feature>
<keyword evidence="4 8" id="KW-0418">Kinase</keyword>
<keyword evidence="12" id="KW-1185">Reference proteome</keyword>
<dbReference type="Gene3D" id="3.40.50.10330">
    <property type="entry name" value="Probable inorganic polyphosphate/atp-NAD kinase, domain 1"/>
    <property type="match status" value="1"/>
</dbReference>
<dbReference type="GeneID" id="43321307"/>
<dbReference type="PANTHER" id="PTHR20275:SF43">
    <property type="entry name" value="BIFUNCTIONAL NADP PHOSPHATASE_NAD KINASE"/>
    <property type="match status" value="1"/>
</dbReference>
<evidence type="ECO:0000256" key="3">
    <source>
        <dbReference type="ARBA" id="ARBA00022741"/>
    </source>
</evidence>
<dbReference type="GO" id="GO:0006741">
    <property type="term" value="P:NADP+ biosynthetic process"/>
    <property type="evidence" value="ECO:0007669"/>
    <property type="project" value="UniProtKB-UniRule"/>
</dbReference>
<dbReference type="Pfam" id="PF01513">
    <property type="entry name" value="NAD_kinase"/>
    <property type="match status" value="1"/>
</dbReference>
<feature type="binding site" evidence="8">
    <location>
        <position position="150"/>
    </location>
    <ligand>
        <name>NAD(+)</name>
        <dbReference type="ChEBI" id="CHEBI:57540"/>
    </ligand>
</feature>
<dbReference type="InterPro" id="IPR002504">
    <property type="entry name" value="NADK"/>
</dbReference>
<dbReference type="InterPro" id="IPR017437">
    <property type="entry name" value="ATP-NAD_kinase_PpnK-typ_C"/>
</dbReference>
<feature type="binding site" evidence="8">
    <location>
        <position position="239"/>
    </location>
    <ligand>
        <name>NAD(+)</name>
        <dbReference type="ChEBI" id="CHEBI:57540"/>
    </ligand>
</feature>
<keyword evidence="7 8" id="KW-0520">NAD</keyword>
<dbReference type="EMBL" id="CP017921">
    <property type="protein sequence ID" value="APH39379.1"/>
    <property type="molecule type" value="Genomic_DNA"/>
</dbReference>
<evidence type="ECO:0000256" key="1">
    <source>
        <dbReference type="ARBA" id="ARBA00022490"/>
    </source>
</evidence>
<dbReference type="KEGG" id="mhaz:BHR79_07730"/>
<feature type="binding site" evidence="8">
    <location>
        <begin position="139"/>
        <end position="140"/>
    </location>
    <ligand>
        <name>NAD(+)</name>
        <dbReference type="ChEBI" id="CHEBI:57540"/>
    </ligand>
</feature>
<dbReference type="Proteomes" id="UP000186879">
    <property type="component" value="Chromosome"/>
</dbReference>
<dbReference type="FunFam" id="2.60.200.30:FF:000009">
    <property type="entry name" value="Poly(P)/ATP NAD kinase"/>
    <property type="match status" value="1"/>
</dbReference>
<dbReference type="AlphaFoldDB" id="A0A1L3Q3D8"/>
<feature type="binding site" evidence="8">
    <location>
        <position position="167"/>
    </location>
    <ligand>
        <name>NAD(+)</name>
        <dbReference type="ChEBI" id="CHEBI:57540"/>
    </ligand>
</feature>
<comment type="catalytic activity">
    <reaction evidence="8">
        <text>NAD(+) + ATP = ADP + NADP(+) + H(+)</text>
        <dbReference type="Rhea" id="RHEA:18629"/>
        <dbReference type="ChEBI" id="CHEBI:15378"/>
        <dbReference type="ChEBI" id="CHEBI:30616"/>
        <dbReference type="ChEBI" id="CHEBI:57540"/>
        <dbReference type="ChEBI" id="CHEBI:58349"/>
        <dbReference type="ChEBI" id="CHEBI:456216"/>
        <dbReference type="EC" id="2.7.1.23"/>
    </reaction>
</comment>
<reference evidence="10 14" key="3">
    <citation type="submission" date="2018-10" db="EMBL/GenBank/DDBJ databases">
        <title>Cultivation of a novel Methanohalophilus strain from Kebrit Deep of the Red Sea and a genomic comparison of members of the genus Methanohalophilus.</title>
        <authorList>
            <person name="Guan Y."/>
            <person name="Ngugi D.K."/>
            <person name="Stingl U."/>
        </authorList>
    </citation>
    <scope>NUCLEOTIDE SEQUENCE [LARGE SCALE GENOMIC DNA]</scope>
    <source>
        <strain evidence="10 14">DSM 3094</strain>
    </source>
</reference>
<dbReference type="STRING" id="2177.BHR79_07730"/>
<comment type="caution">
    <text evidence="8">Lacks conserved residue(s) required for the propagation of feature annotation.</text>
</comment>
<protein>
    <recommendedName>
        <fullName evidence="8">NAD kinase</fullName>
        <ecNumber evidence="8">2.7.1.23</ecNumber>
    </recommendedName>
    <alternativeName>
        <fullName evidence="8">ATP-dependent NAD kinase</fullName>
    </alternativeName>
</protein>
<feature type="binding site" evidence="8">
    <location>
        <begin position="180"/>
        <end position="185"/>
    </location>
    <ligand>
        <name>NAD(+)</name>
        <dbReference type="ChEBI" id="CHEBI:57540"/>
    </ligand>
</feature>
<evidence type="ECO:0000256" key="4">
    <source>
        <dbReference type="ARBA" id="ARBA00022777"/>
    </source>
</evidence>
<gene>
    <name evidence="8" type="primary">nadK</name>
    <name evidence="9" type="ORF">BHR79_07730</name>
    <name evidence="10" type="ORF">EFE40_08950</name>
    <name evidence="11" type="ORF">SAMN04515625_2111</name>
</gene>
<dbReference type="GO" id="GO:0005737">
    <property type="term" value="C:cytoplasm"/>
    <property type="evidence" value="ECO:0007669"/>
    <property type="project" value="UniProtKB-SubCell"/>
</dbReference>
<evidence type="ECO:0000256" key="2">
    <source>
        <dbReference type="ARBA" id="ARBA00022679"/>
    </source>
</evidence>
<dbReference type="Gene3D" id="2.60.200.30">
    <property type="entry name" value="Probable inorganic polyphosphate/atp-NAD kinase, domain 2"/>
    <property type="match status" value="1"/>
</dbReference>
<dbReference type="RefSeq" id="WP_091829111.1">
    <property type="nucleotide sequence ID" value="NZ_CP017921.1"/>
</dbReference>
<dbReference type="EC" id="2.7.1.23" evidence="8"/>
<sequence length="278" mass="30635">MKVNKIGIASKYDSPEALEMVETIVKRFTSQTKIVLDEGSFDMLNLPETERLPVEEMKEAGVNLMISIGGDGTVLRSISRMDDPLPLLGINMGMLGFLVDVMPEEAIPTIEKVLEGFEYTERCRIAVNLNGEELPCATNEVVLTTARPAKILTFRVTVDECMIEEFRSDGVVIATPTGSTAYAMSAGGPILDPRVNATLIVPLAPFKLSARPWVVPSDRPIKVEITIPEKEAAVVIDGQHTYTMKKEDTVCLTKAKNPARFVVTERSGFYEKVQSKLR</sequence>
<dbReference type="Proteomes" id="UP000198669">
    <property type="component" value="Unassembled WGS sequence"/>
</dbReference>
<reference evidence="11 13" key="2">
    <citation type="submission" date="2016-10" db="EMBL/GenBank/DDBJ databases">
        <authorList>
            <person name="de Groot N.N."/>
        </authorList>
    </citation>
    <scope>NUCLEOTIDE SEQUENCE [LARGE SCALE GENOMIC DNA]</scope>
    <source>
        <strain evidence="11 13">Z-7982</strain>
    </source>
</reference>
<evidence type="ECO:0000313" key="11">
    <source>
        <dbReference type="EMBL" id="SDX03578.1"/>
    </source>
</evidence>
<keyword evidence="5 8" id="KW-0067">ATP-binding</keyword>